<sequence>MANYMVRVEIFKADGEEYADLHKALESLGLKRTVQGDNGVLRMPPGTYYGASSLGTYELREKVKTIAAPFSYPADPSVFVSESSDWSGWLRLA</sequence>
<name>A0A1H1DX93_9PSED</name>
<evidence type="ECO:0000313" key="2">
    <source>
        <dbReference type="Proteomes" id="UP000215788"/>
    </source>
</evidence>
<proteinExistence type="predicted"/>
<organism evidence="1 2">
    <name type="scientific">Pseudomonas lundensis</name>
    <dbReference type="NCBI Taxonomy" id="86185"/>
    <lineage>
        <taxon>Bacteria</taxon>
        <taxon>Pseudomonadati</taxon>
        <taxon>Pseudomonadota</taxon>
        <taxon>Gammaproteobacteria</taxon>
        <taxon>Pseudomonadales</taxon>
        <taxon>Pseudomonadaceae</taxon>
        <taxon>Pseudomonas</taxon>
    </lineage>
</organism>
<dbReference type="EMBL" id="NQKI01000006">
    <property type="protein sequence ID" value="OZY60432.1"/>
    <property type="molecule type" value="Genomic_DNA"/>
</dbReference>
<comment type="caution">
    <text evidence="1">The sequence shown here is derived from an EMBL/GenBank/DDBJ whole genome shotgun (WGS) entry which is preliminary data.</text>
</comment>
<dbReference type="AlphaFoldDB" id="A0A1H1DX93"/>
<dbReference type="RefSeq" id="WP_048375903.1">
    <property type="nucleotide sequence ID" value="NZ_JAAQYB010000034.1"/>
</dbReference>
<dbReference type="Proteomes" id="UP000215788">
    <property type="component" value="Unassembled WGS sequence"/>
</dbReference>
<reference evidence="1 2" key="1">
    <citation type="submission" date="2017-08" db="EMBL/GenBank/DDBJ databases">
        <title>Genomic and metabolic characterisation of spoilage-associated Pseudomonas species.</title>
        <authorList>
            <person name="Stanborough T."/>
            <person name="Fegan N."/>
            <person name="Powell S.M."/>
            <person name="Singh T."/>
            <person name="Tamplin M.L."/>
            <person name="Chandry P.S."/>
        </authorList>
    </citation>
    <scope>NUCLEOTIDE SEQUENCE [LARGE SCALE GENOMIC DNA]</scope>
    <source>
        <strain evidence="1 2">L1802</strain>
    </source>
</reference>
<accession>A0A1H1DX93</accession>
<gene>
    <name evidence="1" type="ORF">CJF39_06000</name>
</gene>
<protein>
    <recommendedName>
        <fullName evidence="3">DUF2622 domain-containing protein</fullName>
    </recommendedName>
</protein>
<evidence type="ECO:0000313" key="1">
    <source>
        <dbReference type="EMBL" id="OZY60432.1"/>
    </source>
</evidence>
<evidence type="ECO:0008006" key="3">
    <source>
        <dbReference type="Google" id="ProtNLM"/>
    </source>
</evidence>